<dbReference type="Pfam" id="PF02824">
    <property type="entry name" value="TGS"/>
    <property type="match status" value="1"/>
</dbReference>
<reference evidence="8" key="2">
    <citation type="submission" date="2017-02" db="EMBL/GenBank/DDBJ databases">
        <title>Sunflower complete genome.</title>
        <authorList>
            <person name="Langlade N."/>
            <person name="Munos S."/>
        </authorList>
    </citation>
    <scope>NUCLEOTIDE SEQUENCE [LARGE SCALE GENOMIC DNA]</scope>
    <source>
        <tissue evidence="8">Leaves</tissue>
    </source>
</reference>
<dbReference type="Pfam" id="PF13328">
    <property type="entry name" value="HD_4"/>
    <property type="match status" value="1"/>
</dbReference>
<dbReference type="GO" id="GO:0003723">
    <property type="term" value="F:RNA binding"/>
    <property type="evidence" value="ECO:0007669"/>
    <property type="project" value="UniProtKB-KW"/>
</dbReference>
<dbReference type="CDD" id="cd00077">
    <property type="entry name" value="HDc"/>
    <property type="match status" value="1"/>
</dbReference>
<dbReference type="EMBL" id="MNCJ02000329">
    <property type="protein sequence ID" value="KAF5771468.1"/>
    <property type="molecule type" value="Genomic_DNA"/>
</dbReference>
<evidence type="ECO:0000313" key="7">
    <source>
        <dbReference type="EMBL" id="KAF5771468.1"/>
    </source>
</evidence>
<keyword evidence="4" id="KW-0547">Nucleotide-binding</keyword>
<dbReference type="GO" id="GO:0008728">
    <property type="term" value="F:GTP diphosphokinase activity"/>
    <property type="evidence" value="ECO:0007669"/>
    <property type="project" value="UniProtKB-EC"/>
</dbReference>
<reference evidence="7 9" key="1">
    <citation type="journal article" date="2017" name="Nature">
        <title>The sunflower genome provides insights into oil metabolism, flowering and Asterid evolution.</title>
        <authorList>
            <person name="Badouin H."/>
            <person name="Gouzy J."/>
            <person name="Grassa C.J."/>
            <person name="Murat F."/>
            <person name="Staton S.E."/>
            <person name="Cottret L."/>
            <person name="Lelandais-Briere C."/>
            <person name="Owens G.L."/>
            <person name="Carrere S."/>
            <person name="Mayjonade B."/>
            <person name="Legrand L."/>
            <person name="Gill N."/>
            <person name="Kane N.C."/>
            <person name="Bowers J.E."/>
            <person name="Hubner S."/>
            <person name="Bellec A."/>
            <person name="Berard A."/>
            <person name="Berges H."/>
            <person name="Blanchet N."/>
            <person name="Boniface M.C."/>
            <person name="Brunel D."/>
            <person name="Catrice O."/>
            <person name="Chaidir N."/>
            <person name="Claudel C."/>
            <person name="Donnadieu C."/>
            <person name="Faraut T."/>
            <person name="Fievet G."/>
            <person name="Helmstetter N."/>
            <person name="King M."/>
            <person name="Knapp S.J."/>
            <person name="Lai Z."/>
            <person name="Le Paslier M.C."/>
            <person name="Lippi Y."/>
            <person name="Lorenzon L."/>
            <person name="Mandel J.R."/>
            <person name="Marage G."/>
            <person name="Marchand G."/>
            <person name="Marquand E."/>
            <person name="Bret-Mestries E."/>
            <person name="Morien E."/>
            <person name="Nambeesan S."/>
            <person name="Nguyen T."/>
            <person name="Pegot-Espagnet P."/>
            <person name="Pouilly N."/>
            <person name="Raftis F."/>
            <person name="Sallet E."/>
            <person name="Schiex T."/>
            <person name="Thomas J."/>
            <person name="Vandecasteele C."/>
            <person name="Vares D."/>
            <person name="Vear F."/>
            <person name="Vautrin S."/>
            <person name="Crespi M."/>
            <person name="Mangin B."/>
            <person name="Burke J.M."/>
            <person name="Salse J."/>
            <person name="Munos S."/>
            <person name="Vincourt P."/>
            <person name="Rieseberg L.H."/>
            <person name="Langlade N.B."/>
        </authorList>
    </citation>
    <scope>NUCLEOTIDE SEQUENCE [LARGE SCALE GENOMIC DNA]</scope>
    <source>
        <strain evidence="9">cv. SF193</strain>
        <tissue evidence="7">Leaves</tissue>
    </source>
</reference>
<gene>
    <name evidence="8" type="ORF">HannXRQ_Chr14g0462961</name>
    <name evidence="7" type="ORF">HanXRQr2_Chr14g0670921</name>
</gene>
<dbReference type="EC" id="2.7.6.5" evidence="2"/>
<evidence type="ECO:0000256" key="3">
    <source>
        <dbReference type="ARBA" id="ARBA00023016"/>
    </source>
</evidence>
<dbReference type="PANTHER" id="PTHR21262">
    <property type="entry name" value="GUANOSINE-3',5'-BIS DIPHOSPHATE 3'-PYROPHOSPHOHYDROLASE"/>
    <property type="match status" value="1"/>
</dbReference>
<dbReference type="GO" id="GO:0009507">
    <property type="term" value="C:chloroplast"/>
    <property type="evidence" value="ECO:0000318"/>
    <property type="project" value="GO_Central"/>
</dbReference>
<dbReference type="Gramene" id="mRNA:HanXRQr2_Chr14g0670921">
    <property type="protein sequence ID" value="mRNA:HanXRQr2_Chr14g0670921"/>
    <property type="gene ID" value="HanXRQr2_Chr14g0670921"/>
</dbReference>
<dbReference type="SMART" id="SM00954">
    <property type="entry name" value="RelA_SpoT"/>
    <property type="match status" value="1"/>
</dbReference>
<dbReference type="InterPro" id="IPR004095">
    <property type="entry name" value="TGS"/>
</dbReference>
<feature type="domain" description="HD" evidence="6">
    <location>
        <begin position="145"/>
        <end position="262"/>
    </location>
</feature>
<dbReference type="InterPro" id="IPR007685">
    <property type="entry name" value="RelA_SpoT"/>
</dbReference>
<dbReference type="InterPro" id="IPR012675">
    <property type="entry name" value="Beta-grasp_dom_sf"/>
</dbReference>
<dbReference type="EMBL" id="CM007903">
    <property type="protein sequence ID" value="OTG00024.1"/>
    <property type="molecule type" value="Genomic_DNA"/>
</dbReference>
<dbReference type="Pfam" id="PF04607">
    <property type="entry name" value="RelA_SpoT"/>
    <property type="match status" value="1"/>
</dbReference>
<evidence type="ECO:0000256" key="2">
    <source>
        <dbReference type="ARBA" id="ARBA00013251"/>
    </source>
</evidence>
<reference evidence="7" key="3">
    <citation type="submission" date="2020-06" db="EMBL/GenBank/DDBJ databases">
        <title>Helianthus annuus Genome sequencing and assembly Release 2.</title>
        <authorList>
            <person name="Gouzy J."/>
            <person name="Langlade N."/>
            <person name="Munos S."/>
        </authorList>
    </citation>
    <scope>NUCLEOTIDE SEQUENCE</scope>
    <source>
        <tissue evidence="7">Leaves</tissue>
    </source>
</reference>
<keyword evidence="7" id="KW-0378">Hydrolase</keyword>
<dbReference type="SUPFAM" id="SSF109604">
    <property type="entry name" value="HD-domain/PDEase-like"/>
    <property type="match status" value="1"/>
</dbReference>
<dbReference type="PROSITE" id="PS50889">
    <property type="entry name" value="S4"/>
    <property type="match status" value="1"/>
</dbReference>
<evidence type="ECO:0000313" key="8">
    <source>
        <dbReference type="EMBL" id="OTG00024.1"/>
    </source>
</evidence>
<keyword evidence="4" id="KW-0342">GTP-binding</keyword>
<dbReference type="Gene3D" id="1.10.3210.10">
    <property type="entry name" value="Hypothetical protein af1432"/>
    <property type="match status" value="1"/>
</dbReference>
<organism evidence="8 9">
    <name type="scientific">Helianthus annuus</name>
    <name type="common">Common sunflower</name>
    <dbReference type="NCBI Taxonomy" id="4232"/>
    <lineage>
        <taxon>Eukaryota</taxon>
        <taxon>Viridiplantae</taxon>
        <taxon>Streptophyta</taxon>
        <taxon>Embryophyta</taxon>
        <taxon>Tracheophyta</taxon>
        <taxon>Spermatophyta</taxon>
        <taxon>Magnoliopsida</taxon>
        <taxon>eudicotyledons</taxon>
        <taxon>Gunneridae</taxon>
        <taxon>Pentapetalae</taxon>
        <taxon>asterids</taxon>
        <taxon>campanulids</taxon>
        <taxon>Asterales</taxon>
        <taxon>Asteraceae</taxon>
        <taxon>Asteroideae</taxon>
        <taxon>Heliantheae alliance</taxon>
        <taxon>Heliantheae</taxon>
        <taxon>Helianthus</taxon>
    </lineage>
</organism>
<dbReference type="FunFam" id="3.30.460.10:FF:000030">
    <property type="entry name" value="Putative GTP diphosphokinase RSH2 chloroplastic"/>
    <property type="match status" value="1"/>
</dbReference>
<protein>
    <recommendedName>
        <fullName evidence="2">GTP diphosphokinase</fullName>
        <ecNumber evidence="2">2.7.6.5</ecNumber>
    </recommendedName>
</protein>
<keyword evidence="9" id="KW-1185">Reference proteome</keyword>
<dbReference type="OMA" id="HIGQFRK"/>
<dbReference type="PANTHER" id="PTHR21262:SF31">
    <property type="entry name" value="GTP PYROPHOSPHOKINASE"/>
    <property type="match status" value="1"/>
</dbReference>
<dbReference type="InterPro" id="IPR003607">
    <property type="entry name" value="HD/PDEase_dom"/>
</dbReference>
<evidence type="ECO:0000256" key="1">
    <source>
        <dbReference type="ARBA" id="ARBA00007476"/>
    </source>
</evidence>
<sequence length="847" mass="93766">MYSCETSRMLLGCRSSLVLVRNSKKIHHIRCCMLDQIAVYSPLTTILTSGNVIAAAAAGSGSLHGAVTSAITQVAVTAVAIASGACLSTKVDCLWPKVDEQPGSLILDGVDVTGYPVFNDPKVHKAIGFARNAHRGQLRKTGDPYITHCINTAKILAVLVPSTGKKAIDTVISGILHDVVDDTCESLHTIETEFGEDIAKLVAGVSRLSYINQLLRRHRRINVKDQATLGYEEANNLRVMLLGMVDDPRVVLIKLADRLHNMRTIYALPSAKAKAVAQETLVVWCSLASRLGLWALKAELEDLCFAVLQPQIFRQMRSDLASMWTPSSSSSRVGNHRRLYAKSSEPNLTPEREASIDDGVVSIKDLLQAVVPFDLLLDRRKRIQYIQDLGSCTEVQTKPKVVRDAGIALASLVVCEEELERELFISTSYVPGMEVTLSSRLKSLYSIYSKMNRKDVSIDKVYDARALRVIVGDKSGTLHGQAVRCCYSLLNIIHRLWTPIDGEFDDYIVNPKPSGYQSLHTAVHGPENSPMEVQIRTQSMHEYAEHGVAAHWLYKEAGNNKSSVIGSEITSSSYLSNDMEDKSSHIFQKYSSLKVGHPVLRVEGSHLLAAVIVRVDEDGRHMLVASSFVLSASEAVADRRSSSQRKRWEAYARLYKKVSDEWWCEPGHGDWCTCLEKYTLCRDGIYHKQDQFQRLLPTFIQVIDLSEAEEIEYWNVVSAVSEGKQLDSVLKSSSSSSSSSGWTNFTPMEAGINNKVLLLRTMLQWEEQLRSEAGFQQSKFANNVNQFGEIAVVCWPDGEIVRLRSGSTAADAATRVGLEGKLVSVNGQIVLPNTQLKDGDVIQVRVR</sequence>
<keyword evidence="7" id="KW-0808">Transferase</keyword>
<dbReference type="FunFam" id="1.10.3210.10:FF:000001">
    <property type="entry name" value="GTP pyrophosphokinase RelA"/>
    <property type="match status" value="1"/>
</dbReference>
<evidence type="ECO:0000256" key="4">
    <source>
        <dbReference type="ARBA" id="ARBA00023134"/>
    </source>
</evidence>
<keyword evidence="5" id="KW-0694">RNA-binding</keyword>
<dbReference type="GO" id="GO:0015969">
    <property type="term" value="P:guanosine tetraphosphate metabolic process"/>
    <property type="evidence" value="ECO:0007669"/>
    <property type="project" value="InterPro"/>
</dbReference>
<dbReference type="Gene3D" id="3.10.20.30">
    <property type="match status" value="1"/>
</dbReference>
<dbReference type="STRING" id="4232.A0A251SMS4"/>
<dbReference type="AlphaFoldDB" id="A0A251SMS4"/>
<dbReference type="Pfam" id="PF24500">
    <property type="entry name" value="DUF7589"/>
    <property type="match status" value="1"/>
</dbReference>
<dbReference type="GO" id="GO:0016787">
    <property type="term" value="F:hydrolase activity"/>
    <property type="evidence" value="ECO:0007669"/>
    <property type="project" value="UniProtKB-KW"/>
</dbReference>
<dbReference type="Proteomes" id="UP000215914">
    <property type="component" value="Chromosome 14"/>
</dbReference>
<dbReference type="Gene3D" id="3.30.460.10">
    <property type="entry name" value="Beta Polymerase, domain 2"/>
    <property type="match status" value="1"/>
</dbReference>
<evidence type="ECO:0000259" key="6">
    <source>
        <dbReference type="PROSITE" id="PS51831"/>
    </source>
</evidence>
<dbReference type="CDD" id="cd05399">
    <property type="entry name" value="NT_Rel-Spo_like"/>
    <property type="match status" value="1"/>
</dbReference>
<dbReference type="InterPro" id="IPR006674">
    <property type="entry name" value="HD_domain"/>
</dbReference>
<keyword evidence="3" id="KW-0346">Stress response</keyword>
<evidence type="ECO:0000313" key="9">
    <source>
        <dbReference type="Proteomes" id="UP000215914"/>
    </source>
</evidence>
<dbReference type="OrthoDB" id="430679at2759"/>
<dbReference type="SUPFAM" id="SSF81301">
    <property type="entry name" value="Nucleotidyltransferase"/>
    <property type="match status" value="1"/>
</dbReference>
<dbReference type="InParanoid" id="A0A251SMS4"/>
<proteinExistence type="inferred from homology"/>
<comment type="similarity">
    <text evidence="1">Belongs to the RelA/SpoT family.</text>
</comment>
<dbReference type="InterPro" id="IPR043519">
    <property type="entry name" value="NT_sf"/>
</dbReference>
<dbReference type="PROSITE" id="PS51831">
    <property type="entry name" value="HD"/>
    <property type="match status" value="1"/>
</dbReference>
<evidence type="ECO:0000256" key="5">
    <source>
        <dbReference type="PROSITE-ProRule" id="PRU00182"/>
    </source>
</evidence>
<dbReference type="InterPro" id="IPR056011">
    <property type="entry name" value="DUF7589"/>
</dbReference>
<name>A0A251SMS4_HELAN</name>
<dbReference type="GO" id="GO:0005525">
    <property type="term" value="F:GTP binding"/>
    <property type="evidence" value="ECO:0007669"/>
    <property type="project" value="UniProtKB-KW"/>
</dbReference>
<dbReference type="SMART" id="SM00471">
    <property type="entry name" value="HDc"/>
    <property type="match status" value="1"/>
</dbReference>
<accession>A0A251SMS4</accession>